<sequence length="164" mass="16959">MAEQEARKAESQAERTGTNWTTTSGRGTAGSTGEIAETSQGRTTIGATVVQKIAVAATRQVPGVAALGGGMARAFGALRERIPGGSSSQTTGVVVEVGQKQAAIDLEIVVEYDVSIVELARAVRRNVITAVEGMTGLDVVEVNIAVSDIRVPGEEEEPAPARVE</sequence>
<proteinExistence type="inferred from homology"/>
<gene>
    <name evidence="3" type="ORF">GCM10009545_42970</name>
    <name evidence="4" type="ORF">GCM10011581_24760</name>
</gene>
<dbReference type="PANTHER" id="PTHR34297:SF3">
    <property type="entry name" value="ALKALINE SHOCK PROTEIN 23"/>
    <property type="match status" value="1"/>
</dbReference>
<name>A0A917NBU8_9PSEU</name>
<evidence type="ECO:0000313" key="4">
    <source>
        <dbReference type="EMBL" id="GGI86727.1"/>
    </source>
</evidence>
<comment type="similarity">
    <text evidence="1">Belongs to the asp23 family.</text>
</comment>
<evidence type="ECO:0000256" key="1">
    <source>
        <dbReference type="ARBA" id="ARBA00005721"/>
    </source>
</evidence>
<dbReference type="Proteomes" id="UP000597989">
    <property type="component" value="Unassembled WGS sequence"/>
</dbReference>
<reference evidence="6" key="3">
    <citation type="journal article" date="2019" name="Int. J. Syst. Evol. Microbiol.">
        <title>The Global Catalogue of Microorganisms (GCM) 10K type strain sequencing project: providing services to taxonomists for standard genome sequencing and annotation.</title>
        <authorList>
            <consortium name="The Broad Institute Genomics Platform"/>
            <consortium name="The Broad Institute Genome Sequencing Center for Infectious Disease"/>
            <person name="Wu L."/>
            <person name="Ma J."/>
        </authorList>
    </citation>
    <scope>NUCLEOTIDE SEQUENCE [LARGE SCALE GENOMIC DNA]</scope>
    <source>
        <strain evidence="6">JCM 10664</strain>
    </source>
</reference>
<dbReference type="AlphaFoldDB" id="A0A917NBU8"/>
<reference evidence="3" key="5">
    <citation type="submission" date="2023-12" db="EMBL/GenBank/DDBJ databases">
        <authorList>
            <person name="Sun Q."/>
            <person name="Inoue M."/>
        </authorList>
    </citation>
    <scope>NUCLEOTIDE SEQUENCE</scope>
    <source>
        <strain evidence="3">JCM 10664</strain>
    </source>
</reference>
<dbReference type="EMBL" id="BMMT01000007">
    <property type="protein sequence ID" value="GGI86727.1"/>
    <property type="molecule type" value="Genomic_DNA"/>
</dbReference>
<feature type="compositionally biased region" description="Basic and acidic residues" evidence="2">
    <location>
        <begin position="1"/>
        <end position="13"/>
    </location>
</feature>
<dbReference type="PANTHER" id="PTHR34297">
    <property type="entry name" value="HYPOTHETICAL CYTOSOLIC PROTEIN-RELATED"/>
    <property type="match status" value="1"/>
</dbReference>
<evidence type="ECO:0000313" key="6">
    <source>
        <dbReference type="Proteomes" id="UP001500220"/>
    </source>
</evidence>
<reference evidence="4 5" key="2">
    <citation type="journal article" date="2014" name="Int. J. Syst. Evol. Microbiol.">
        <title>Complete genome sequence of Corynebacterium casei LMG S-19264T (=DSM 44701T), isolated from a smear-ripened cheese.</title>
        <authorList>
            <consortium name="US DOE Joint Genome Institute (JGI-PGF)"/>
            <person name="Walter F."/>
            <person name="Albersmeier A."/>
            <person name="Kalinowski J."/>
            <person name="Ruckert C."/>
        </authorList>
    </citation>
    <scope>NUCLEOTIDE SEQUENCE [LARGE SCALE GENOMIC DNA]</scope>
    <source>
        <strain evidence="4 5">CGMCC 4.7206</strain>
    </source>
</reference>
<dbReference type="InterPro" id="IPR005531">
    <property type="entry name" value="Asp23"/>
</dbReference>
<comment type="caution">
    <text evidence="4">The sequence shown here is derived from an EMBL/GenBank/DDBJ whole genome shotgun (WGS) entry which is preliminary data.</text>
</comment>
<reference evidence="3" key="1">
    <citation type="journal article" date="2014" name="Int. J. Syst. Evol. Microbiol.">
        <title>Complete genome of a new Firmicutes species belonging to the dominant human colonic microbiota ('Ruminococcus bicirculans') reveals two chromosomes and a selective capacity to utilize plant glucans.</title>
        <authorList>
            <consortium name="NISC Comparative Sequencing Program"/>
            <person name="Wegmann U."/>
            <person name="Louis P."/>
            <person name="Goesmann A."/>
            <person name="Henrissat B."/>
            <person name="Duncan S.H."/>
            <person name="Flint H.J."/>
        </authorList>
    </citation>
    <scope>NUCLEOTIDE SEQUENCE</scope>
    <source>
        <strain evidence="3">JCM 10664</strain>
    </source>
</reference>
<protein>
    <submittedName>
        <fullName evidence="3">Asp23/Gls24 family envelope stress response protein</fullName>
    </submittedName>
</protein>
<dbReference type="EMBL" id="BAAAHC010000019">
    <property type="protein sequence ID" value="GAA0535743.1"/>
    <property type="molecule type" value="Genomic_DNA"/>
</dbReference>
<reference evidence="4" key="4">
    <citation type="submission" date="2020-09" db="EMBL/GenBank/DDBJ databases">
        <authorList>
            <person name="Sun Q."/>
            <person name="Zhou Y."/>
        </authorList>
    </citation>
    <scope>NUCLEOTIDE SEQUENCE</scope>
    <source>
        <strain evidence="4">CGMCC 4.7206</strain>
    </source>
</reference>
<evidence type="ECO:0000313" key="3">
    <source>
        <dbReference type="EMBL" id="GAA0535743.1"/>
    </source>
</evidence>
<evidence type="ECO:0000313" key="5">
    <source>
        <dbReference type="Proteomes" id="UP000597989"/>
    </source>
</evidence>
<feature type="region of interest" description="Disordered" evidence="2">
    <location>
        <begin position="1"/>
        <end position="40"/>
    </location>
</feature>
<dbReference type="Pfam" id="PF03780">
    <property type="entry name" value="Asp23"/>
    <property type="match status" value="1"/>
</dbReference>
<dbReference type="Proteomes" id="UP001500220">
    <property type="component" value="Unassembled WGS sequence"/>
</dbReference>
<accession>A0A917NBU8</accession>
<keyword evidence="6" id="KW-1185">Reference proteome</keyword>
<organism evidence="4 5">
    <name type="scientific">Saccharopolyspora thermophila</name>
    <dbReference type="NCBI Taxonomy" id="89367"/>
    <lineage>
        <taxon>Bacteria</taxon>
        <taxon>Bacillati</taxon>
        <taxon>Actinomycetota</taxon>
        <taxon>Actinomycetes</taxon>
        <taxon>Pseudonocardiales</taxon>
        <taxon>Pseudonocardiaceae</taxon>
        <taxon>Saccharopolyspora</taxon>
    </lineage>
</organism>
<feature type="compositionally biased region" description="Low complexity" evidence="2">
    <location>
        <begin position="21"/>
        <end position="33"/>
    </location>
</feature>
<evidence type="ECO:0000256" key="2">
    <source>
        <dbReference type="SAM" id="MobiDB-lite"/>
    </source>
</evidence>
<dbReference type="RefSeq" id="WP_188987471.1">
    <property type="nucleotide sequence ID" value="NZ_BAAAHC010000019.1"/>
</dbReference>